<dbReference type="SUPFAM" id="SSF56112">
    <property type="entry name" value="Protein kinase-like (PK-like)"/>
    <property type="match status" value="1"/>
</dbReference>
<dbReference type="RefSeq" id="WP_066602779.1">
    <property type="nucleotide sequence ID" value="NZ_KQ130434.1"/>
</dbReference>
<proteinExistence type="predicted"/>
<dbReference type="Pfam" id="PF01636">
    <property type="entry name" value="APH"/>
    <property type="match status" value="1"/>
</dbReference>
<organism evidence="2 3">
    <name type="scientific">Sphingobium cupriresistens LL01</name>
    <dbReference type="NCBI Taxonomy" id="1420583"/>
    <lineage>
        <taxon>Bacteria</taxon>
        <taxon>Pseudomonadati</taxon>
        <taxon>Pseudomonadota</taxon>
        <taxon>Alphaproteobacteria</taxon>
        <taxon>Sphingomonadales</taxon>
        <taxon>Sphingomonadaceae</taxon>
        <taxon>Sphingobium</taxon>
    </lineage>
</organism>
<dbReference type="InterPro" id="IPR011009">
    <property type="entry name" value="Kinase-like_dom_sf"/>
</dbReference>
<dbReference type="STRING" id="1420583.V473_09255"/>
<dbReference type="PATRIC" id="fig|1420583.3.peg.1860"/>
<keyword evidence="3" id="KW-1185">Reference proteome</keyword>
<dbReference type="AlphaFoldDB" id="A0A0J7Y4I5"/>
<protein>
    <recommendedName>
        <fullName evidence="1">Aminoglycoside phosphotransferase domain-containing protein</fullName>
    </recommendedName>
</protein>
<dbReference type="Proteomes" id="UP000052232">
    <property type="component" value="Unassembled WGS sequence"/>
</dbReference>
<comment type="caution">
    <text evidence="2">The sequence shown here is derived from an EMBL/GenBank/DDBJ whole genome shotgun (WGS) entry which is preliminary data.</text>
</comment>
<accession>A0A0J7Y4I5</accession>
<dbReference type="EMBL" id="JACT01000001">
    <property type="protein sequence ID" value="KMS58836.1"/>
    <property type="molecule type" value="Genomic_DNA"/>
</dbReference>
<evidence type="ECO:0000313" key="2">
    <source>
        <dbReference type="EMBL" id="KMS58836.1"/>
    </source>
</evidence>
<dbReference type="InterPro" id="IPR002575">
    <property type="entry name" value="Aminoglycoside_PTrfase"/>
</dbReference>
<evidence type="ECO:0000259" key="1">
    <source>
        <dbReference type="Pfam" id="PF01636"/>
    </source>
</evidence>
<name>A0A0J7Y4I5_9SPHN</name>
<feature type="domain" description="Aminoglycoside phosphotransferase" evidence="1">
    <location>
        <begin position="62"/>
        <end position="263"/>
    </location>
</feature>
<evidence type="ECO:0000313" key="3">
    <source>
        <dbReference type="Proteomes" id="UP000052232"/>
    </source>
</evidence>
<dbReference type="Gene3D" id="3.90.1200.10">
    <property type="match status" value="1"/>
</dbReference>
<reference evidence="2 3" key="1">
    <citation type="journal article" date="2015" name="G3 (Bethesda)">
        <title>Insights into Ongoing Evolution of the Hexachlorocyclohexane Catabolic Pathway from Comparative Genomics of Ten Sphingomonadaceae Strains.</title>
        <authorList>
            <person name="Pearce S.L."/>
            <person name="Oakeshott J.G."/>
            <person name="Pandey G."/>
        </authorList>
    </citation>
    <scope>NUCLEOTIDE SEQUENCE [LARGE SCALE GENOMIC DNA]</scope>
    <source>
        <strain evidence="2 3">LL01</strain>
    </source>
</reference>
<sequence length="465" mass="51312">MTDQPNIIAEQNIRRWVEATMGDIVAIDILPGWRPAWNASVRTPEGVIHIHIRGDRGAGQETQPLRVEHDVLRLLADEGIAVPHIHGWCDRPAAIAMERIDATAFAGGADRDAKLHRLVGDYMAIMASVHRIDVAKAVGIGLLQPQGPQSTALAYFSDADQQYQRHRDGPDPLIAFLRKWVLGHLPLHRTETALLIADAPQFFHDGERITHIYDLELAHLGDPMADLASIRVRDINEPIGDLTQLLKRYVAESGKAIDWGALDFHTIVAFLAVPMRMKSALRTQHQLPAYVEYLSWDLGCRRAALEILAQVRGVDLAPVGDLVPVEKPTAIIYDNLVASCIDLPAASGRLREPPALSLARYLQRRDAIGDEVVRRDQSEAEQLLGRCFPSAAGVEVALEQFVLDAGPDNDSDLIGLFHRRTMRALQLLRGYPGPIVDRAPSPIDRLAFSDPPSTTVMAHDSATHI</sequence>
<gene>
    <name evidence="2" type="ORF">V473_09255</name>
</gene>